<proteinExistence type="predicted"/>
<dbReference type="OrthoDB" id="1648028at2"/>
<evidence type="ECO:0000313" key="4">
    <source>
        <dbReference type="EMBL" id="TFF66073.1"/>
    </source>
</evidence>
<keyword evidence="3" id="KW-0472">Membrane</keyword>
<sequence length="245" mass="27567">MKNRKKTMLFDIVLVVISLISIGYLLYPIYQSRVIEKRNSIKTIQNYLESKNGNINTSSININDVDPIDEVVGVIYIPRVSINLPIFLGVSDQSLSQGAGLMKEFGLLEVKKGVNSVITSHNGESASGLFSNLEYMKIGDDYYIQTKKGIQKYIVKKIFTVLPSDINVLKPDKDKIQTTLLTCVPFGINSHRLLVKGEFVELVNEFPEMKFVLSNYEKKAVVLISGYIILALSIKIIMKKRGKNE</sequence>
<accession>A0A4R9C3G5</accession>
<feature type="transmembrane region" description="Helical" evidence="3">
    <location>
        <begin position="12"/>
        <end position="30"/>
    </location>
</feature>
<keyword evidence="5" id="KW-1185">Reference proteome</keyword>
<keyword evidence="3" id="KW-1133">Transmembrane helix</keyword>
<dbReference type="Pfam" id="PF04203">
    <property type="entry name" value="Sortase"/>
    <property type="match status" value="1"/>
</dbReference>
<organism evidence="4 5">
    <name type="scientific">Helcococcus ovis</name>
    <dbReference type="NCBI Taxonomy" id="72026"/>
    <lineage>
        <taxon>Bacteria</taxon>
        <taxon>Bacillati</taxon>
        <taxon>Bacillota</taxon>
        <taxon>Tissierellia</taxon>
        <taxon>Tissierellales</taxon>
        <taxon>Peptoniphilaceae</taxon>
        <taxon>Helcococcus</taxon>
    </lineage>
</organism>
<dbReference type="SUPFAM" id="SSF63817">
    <property type="entry name" value="Sortase"/>
    <property type="match status" value="1"/>
</dbReference>
<name>A0A4R9C3G5_9FIRM</name>
<dbReference type="AlphaFoldDB" id="A0A4R9C3G5"/>
<protein>
    <submittedName>
        <fullName evidence="4">Class C sortase</fullName>
    </submittedName>
</protein>
<feature type="transmembrane region" description="Helical" evidence="3">
    <location>
        <begin position="220"/>
        <end position="238"/>
    </location>
</feature>
<comment type="caution">
    <text evidence="4">The sequence shown here is derived from an EMBL/GenBank/DDBJ whole genome shotgun (WGS) entry which is preliminary data.</text>
</comment>
<dbReference type="GeneID" id="97030914"/>
<evidence type="ECO:0000256" key="1">
    <source>
        <dbReference type="ARBA" id="ARBA00022801"/>
    </source>
</evidence>
<evidence type="ECO:0000256" key="3">
    <source>
        <dbReference type="SAM" id="Phobius"/>
    </source>
</evidence>
<dbReference type="Gene3D" id="2.40.260.10">
    <property type="entry name" value="Sortase"/>
    <property type="match status" value="1"/>
</dbReference>
<dbReference type="InterPro" id="IPR023365">
    <property type="entry name" value="Sortase_dom-sf"/>
</dbReference>
<gene>
    <name evidence="4" type="ORF">EQF91_04545</name>
</gene>
<evidence type="ECO:0000256" key="2">
    <source>
        <dbReference type="PIRSR" id="PIRSR605754-1"/>
    </source>
</evidence>
<dbReference type="CDD" id="cd05827">
    <property type="entry name" value="Sortase_C"/>
    <property type="match status" value="1"/>
</dbReference>
<dbReference type="EMBL" id="SCFR01000013">
    <property type="protein sequence ID" value="TFF66073.1"/>
    <property type="molecule type" value="Genomic_DNA"/>
</dbReference>
<feature type="active site" description="Acyl-thioester intermediate" evidence="2">
    <location>
        <position position="183"/>
    </location>
</feature>
<dbReference type="NCBIfam" id="TIGR01076">
    <property type="entry name" value="sortase_fam"/>
    <property type="match status" value="1"/>
</dbReference>
<reference evidence="4 5" key="1">
    <citation type="submission" date="2019-01" db="EMBL/GenBank/DDBJ databases">
        <title>Draft Genome Sequences of Helcococcus ovis Strains Isolated from the Uterus and Vagina of Dairy Cows with Metritis.</title>
        <authorList>
            <person name="Cunha F."/>
            <person name="Jeon S.J."/>
            <person name="Kutzer P."/>
            <person name="Galvao K.N."/>
        </authorList>
    </citation>
    <scope>NUCLEOTIDE SEQUENCE [LARGE SCALE GENOMIC DNA]</scope>
    <source>
        <strain evidence="4 5">KG-37</strain>
    </source>
</reference>
<dbReference type="InterPro" id="IPR005754">
    <property type="entry name" value="Sortase"/>
</dbReference>
<dbReference type="GO" id="GO:0016787">
    <property type="term" value="F:hydrolase activity"/>
    <property type="evidence" value="ECO:0007669"/>
    <property type="project" value="UniProtKB-KW"/>
</dbReference>
<feature type="active site" description="Proton donor/acceptor" evidence="2">
    <location>
        <position position="121"/>
    </location>
</feature>
<keyword evidence="1" id="KW-0378">Hydrolase</keyword>
<keyword evidence="3" id="KW-0812">Transmembrane</keyword>
<evidence type="ECO:0000313" key="5">
    <source>
        <dbReference type="Proteomes" id="UP000297454"/>
    </source>
</evidence>
<dbReference type="InterPro" id="IPR042002">
    <property type="entry name" value="Sortase_C"/>
</dbReference>
<dbReference type="RefSeq" id="WP_134710679.1">
    <property type="nucleotide sequence ID" value="NZ_CP119081.1"/>
</dbReference>
<dbReference type="Proteomes" id="UP000297454">
    <property type="component" value="Unassembled WGS sequence"/>
</dbReference>